<organism evidence="10">
    <name type="scientific">Pedococcus sp. KACC 23699</name>
    <dbReference type="NCBI Taxonomy" id="3149228"/>
    <lineage>
        <taxon>Bacteria</taxon>
        <taxon>Bacillati</taxon>
        <taxon>Actinomycetota</taxon>
        <taxon>Actinomycetes</taxon>
        <taxon>Micrococcales</taxon>
        <taxon>Intrasporangiaceae</taxon>
        <taxon>Pedococcus</taxon>
    </lineage>
</organism>
<feature type="transmembrane region" description="Helical" evidence="9">
    <location>
        <begin position="96"/>
        <end position="117"/>
    </location>
</feature>
<comment type="similarity">
    <text evidence="2">Belongs to the tellurite-resistance/dicarboxylate transporter (TDT) family.</text>
</comment>
<evidence type="ECO:0000256" key="3">
    <source>
        <dbReference type="ARBA" id="ARBA00022448"/>
    </source>
</evidence>
<sequence>MTASQATAPYRTAAPSTPTTSLPPAGPAWFASVMGTGILATLLGREASGTAVLLVPATALLAVGAVLLIGLSAGFAARVAADRAAFTATLRDLSVLPTWGTVSMGILSIGSAALTVLPQLGARTGAGAPASWVVGFDAGCWVVGTALGVVTALGFATVVLGRDLGRPLPAWGLPVVPPMVSATTGAALAPQLHTPAAQLTLLTTTVACFFLSLFLGGLVFAASYHHHWRVAPLPASASASSWIPLGVVGQSMAAAQVIAAQSAPLLSPTTAAAARTLADTYGYVMLALSLPVAAYAVSTTVRGFRAGMGFSPGWWALTFPLGTLALGTRLLGSTTGHAAISTIGLAAIVTLCGTWLLCATTSVRAVAAAAALTN</sequence>
<dbReference type="GO" id="GO:0055085">
    <property type="term" value="P:transmembrane transport"/>
    <property type="evidence" value="ECO:0007669"/>
    <property type="project" value="InterPro"/>
</dbReference>
<feature type="transmembrane region" description="Helical" evidence="9">
    <location>
        <begin position="138"/>
        <end position="159"/>
    </location>
</feature>
<protein>
    <submittedName>
        <fullName evidence="10">TDT family transporter</fullName>
    </submittedName>
</protein>
<dbReference type="AlphaFoldDB" id="A0AAU7JXH8"/>
<keyword evidence="5 9" id="KW-0812">Transmembrane</keyword>
<evidence type="ECO:0000256" key="4">
    <source>
        <dbReference type="ARBA" id="ARBA00022475"/>
    </source>
</evidence>
<dbReference type="RefSeq" id="WP_406832514.1">
    <property type="nucleotide sequence ID" value="NZ_CP157483.1"/>
</dbReference>
<keyword evidence="6 9" id="KW-1133">Transmembrane helix</keyword>
<dbReference type="InterPro" id="IPR004695">
    <property type="entry name" value="SLAC1/Mae1/Ssu1/TehA"/>
</dbReference>
<feature type="transmembrane region" description="Helical" evidence="9">
    <location>
        <begin position="171"/>
        <end position="189"/>
    </location>
</feature>
<dbReference type="GO" id="GO:0005886">
    <property type="term" value="C:plasma membrane"/>
    <property type="evidence" value="ECO:0007669"/>
    <property type="project" value="UniProtKB-SubCell"/>
</dbReference>
<evidence type="ECO:0000256" key="7">
    <source>
        <dbReference type="ARBA" id="ARBA00023136"/>
    </source>
</evidence>
<feature type="transmembrane region" description="Helical" evidence="9">
    <location>
        <begin position="26"/>
        <end position="44"/>
    </location>
</feature>
<evidence type="ECO:0000256" key="9">
    <source>
        <dbReference type="SAM" id="Phobius"/>
    </source>
</evidence>
<reference evidence="10" key="1">
    <citation type="submission" date="2024-05" db="EMBL/GenBank/DDBJ databases">
        <authorList>
            <person name="Kim S."/>
            <person name="Heo J."/>
            <person name="Choi H."/>
            <person name="Choi Y."/>
            <person name="Kwon S.-W."/>
            <person name="Kim Y."/>
        </authorList>
    </citation>
    <scope>NUCLEOTIDE SEQUENCE</scope>
    <source>
        <strain evidence="10">KACC 23699</strain>
    </source>
</reference>
<dbReference type="Gene3D" id="1.50.10.150">
    <property type="entry name" value="Voltage-dependent anion channel"/>
    <property type="match status" value="1"/>
</dbReference>
<evidence type="ECO:0000256" key="2">
    <source>
        <dbReference type="ARBA" id="ARBA00008566"/>
    </source>
</evidence>
<dbReference type="InterPro" id="IPR051629">
    <property type="entry name" value="Sulfite_efflux_TDT"/>
</dbReference>
<proteinExistence type="inferred from homology"/>
<comment type="subcellular location">
    <subcellularLocation>
        <location evidence="1">Cell membrane</location>
        <topology evidence="1">Multi-pass membrane protein</topology>
    </subcellularLocation>
</comment>
<evidence type="ECO:0000256" key="5">
    <source>
        <dbReference type="ARBA" id="ARBA00022692"/>
    </source>
</evidence>
<dbReference type="PANTHER" id="PTHR31686">
    <property type="match status" value="1"/>
</dbReference>
<dbReference type="PANTHER" id="PTHR31686:SF1">
    <property type="entry name" value="SULFITE EFFLUX PUMP SSU1"/>
    <property type="match status" value="1"/>
</dbReference>
<dbReference type="EMBL" id="CP157483">
    <property type="protein sequence ID" value="XBO45030.1"/>
    <property type="molecule type" value="Genomic_DNA"/>
</dbReference>
<keyword evidence="3" id="KW-0813">Transport</keyword>
<feature type="transmembrane region" description="Helical" evidence="9">
    <location>
        <begin position="51"/>
        <end position="76"/>
    </location>
</feature>
<accession>A0AAU7JXH8</accession>
<dbReference type="InterPro" id="IPR038665">
    <property type="entry name" value="Voltage-dep_anion_channel_sf"/>
</dbReference>
<gene>
    <name evidence="10" type="ORF">ABEG17_06760</name>
</gene>
<dbReference type="Pfam" id="PF03595">
    <property type="entry name" value="SLAC1"/>
    <property type="match status" value="1"/>
</dbReference>
<evidence type="ECO:0000313" key="10">
    <source>
        <dbReference type="EMBL" id="XBO45030.1"/>
    </source>
</evidence>
<evidence type="ECO:0000256" key="6">
    <source>
        <dbReference type="ARBA" id="ARBA00022989"/>
    </source>
</evidence>
<name>A0AAU7JXH8_9MICO</name>
<feature type="region of interest" description="Disordered" evidence="8">
    <location>
        <begin position="1"/>
        <end position="21"/>
    </location>
</feature>
<dbReference type="CDD" id="cd09320">
    <property type="entry name" value="TDT_like_2"/>
    <property type="match status" value="1"/>
</dbReference>
<keyword evidence="4" id="KW-1003">Cell membrane</keyword>
<feature type="transmembrane region" description="Helical" evidence="9">
    <location>
        <begin position="338"/>
        <end position="357"/>
    </location>
</feature>
<evidence type="ECO:0000256" key="1">
    <source>
        <dbReference type="ARBA" id="ARBA00004651"/>
    </source>
</evidence>
<keyword evidence="7 9" id="KW-0472">Membrane</keyword>
<feature type="transmembrane region" description="Helical" evidence="9">
    <location>
        <begin position="201"/>
        <end position="222"/>
    </location>
</feature>
<evidence type="ECO:0000256" key="8">
    <source>
        <dbReference type="SAM" id="MobiDB-lite"/>
    </source>
</evidence>
<feature type="transmembrane region" description="Helical" evidence="9">
    <location>
        <begin position="281"/>
        <end position="301"/>
    </location>
</feature>